<proteinExistence type="inferred from homology"/>
<evidence type="ECO:0000256" key="2">
    <source>
        <dbReference type="ARBA" id="ARBA00022801"/>
    </source>
</evidence>
<accession>A0ABW4BKB0</accession>
<dbReference type="PANTHER" id="PTHR21040">
    <property type="entry name" value="BCDNA.GH04120"/>
    <property type="match status" value="1"/>
</dbReference>
<gene>
    <name evidence="5" type="ORF">ACFQ4R_01360</name>
</gene>
<feature type="domain" description="Glycoside Hydrolase 20C C-terminal" evidence="4">
    <location>
        <begin position="421"/>
        <end position="604"/>
    </location>
</feature>
<sequence>MIKLNLIPLPEDLKPGLAIMGSELNFQLDSQGIAIQVNAVKTANHVHYNGITGEISYTSRVSFFRNLTVLIHQIKQQEAFDHSETVQFTTTGVMVDMSRNAALHLTGLKKLIRLQARLGLNSMLLYMEDVFAIPEYPYWGYQRGRLSEDELREADDYANHLGIELIPCIQTLGHLLNPMRWPFMQSLADTPGILLVDDPRTYQFLTALIQAASRPFRTNKIHIGMDEAHDLGRGRYLDQHGLVPQTEIMLAHIKKVVAITETLGLKPVMWSDMWFQAAGYNYGDVKTKFPPELKKQIPAVGQMYWDYYNDNQEHYEELFKIHQELGQPVSFATGVWTWNGIAPNYGKTLATMKAGMNAAKVTKLDTVYVTMWGDDGGETPFTAAALGLQYFADQVYAKKAPDMSQLALSFHQYQEKSSQIYLLLDKFDQLPFLTAGNPDATNPSKIILYEDLLYPLYAKNLDNPQIIKHYQLLTNELAGAIAKLSKPSLLFNFYHLLAEVISLKLTVIQQIHTAYQTNNHEIMTTAIKAITKLSDLLTQLRDYHREIWYQLYSPFGWEVLDIRYGGLISRCDSAKWRLLQWQNGQVNELAELEEPQLPLGQTSQTSLGRGLYADTVTVSKISGV</sequence>
<comment type="caution">
    <text evidence="5">The sequence shown here is derived from an EMBL/GenBank/DDBJ whole genome shotgun (WGS) entry which is preliminary data.</text>
</comment>
<comment type="similarity">
    <text evidence="1">Belongs to the glycosyl hydrolase 20 family.</text>
</comment>
<evidence type="ECO:0000259" key="4">
    <source>
        <dbReference type="Pfam" id="PF18088"/>
    </source>
</evidence>
<dbReference type="InterPro" id="IPR038901">
    <property type="entry name" value="HEXDC-like"/>
</dbReference>
<dbReference type="RefSeq" id="WP_125646858.1">
    <property type="nucleotide sequence ID" value="NZ_JBHTOH010000014.1"/>
</dbReference>
<evidence type="ECO:0000259" key="3">
    <source>
        <dbReference type="Pfam" id="PF00728"/>
    </source>
</evidence>
<evidence type="ECO:0000256" key="1">
    <source>
        <dbReference type="ARBA" id="ARBA00006285"/>
    </source>
</evidence>
<keyword evidence="2" id="KW-0378">Hydrolase</keyword>
<organism evidence="5 6">
    <name type="scientific">Lapidilactobacillus gannanensis</name>
    <dbReference type="NCBI Taxonomy" id="2486002"/>
    <lineage>
        <taxon>Bacteria</taxon>
        <taxon>Bacillati</taxon>
        <taxon>Bacillota</taxon>
        <taxon>Bacilli</taxon>
        <taxon>Lactobacillales</taxon>
        <taxon>Lactobacillaceae</taxon>
        <taxon>Lapidilactobacillus</taxon>
    </lineage>
</organism>
<dbReference type="InterPro" id="IPR015883">
    <property type="entry name" value="Glyco_hydro_20_cat"/>
</dbReference>
<protein>
    <submittedName>
        <fullName evidence="5">Beta-N-acetylhexosaminidase</fullName>
    </submittedName>
</protein>
<reference evidence="6" key="1">
    <citation type="journal article" date="2019" name="Int. J. Syst. Evol. Microbiol.">
        <title>The Global Catalogue of Microorganisms (GCM) 10K type strain sequencing project: providing services to taxonomists for standard genome sequencing and annotation.</title>
        <authorList>
            <consortium name="The Broad Institute Genomics Platform"/>
            <consortium name="The Broad Institute Genome Sequencing Center for Infectious Disease"/>
            <person name="Wu L."/>
            <person name="Ma J."/>
        </authorList>
    </citation>
    <scope>NUCLEOTIDE SEQUENCE [LARGE SCALE GENOMIC DNA]</scope>
    <source>
        <strain evidence="6">CCM 8937</strain>
    </source>
</reference>
<name>A0ABW4BKB0_9LACO</name>
<keyword evidence="6" id="KW-1185">Reference proteome</keyword>
<dbReference type="CDD" id="cd06565">
    <property type="entry name" value="GH20_GcnA-like"/>
    <property type="match status" value="1"/>
</dbReference>
<dbReference type="EMBL" id="JBHTOH010000014">
    <property type="protein sequence ID" value="MFD1410271.1"/>
    <property type="molecule type" value="Genomic_DNA"/>
</dbReference>
<dbReference type="Gene3D" id="1.20.120.670">
    <property type="entry name" value="N-acetyl-b-d-glucoasminidase"/>
    <property type="match status" value="1"/>
</dbReference>
<feature type="domain" description="Glycoside hydrolase family 20 catalytic" evidence="3">
    <location>
        <begin position="92"/>
        <end position="278"/>
    </location>
</feature>
<dbReference type="PANTHER" id="PTHR21040:SF8">
    <property type="entry name" value="BCDNA.GH04120"/>
    <property type="match status" value="1"/>
</dbReference>
<dbReference type="Pfam" id="PF00728">
    <property type="entry name" value="Glyco_hydro_20"/>
    <property type="match status" value="1"/>
</dbReference>
<dbReference type="InterPro" id="IPR041063">
    <property type="entry name" value="Glyco_H_20C_C"/>
</dbReference>
<dbReference type="SUPFAM" id="SSF51445">
    <property type="entry name" value="(Trans)glycosidases"/>
    <property type="match status" value="1"/>
</dbReference>
<evidence type="ECO:0000313" key="6">
    <source>
        <dbReference type="Proteomes" id="UP001597191"/>
    </source>
</evidence>
<dbReference type="Gene3D" id="3.20.20.80">
    <property type="entry name" value="Glycosidases"/>
    <property type="match status" value="1"/>
</dbReference>
<dbReference type="Pfam" id="PF18088">
    <property type="entry name" value="Glyco_H_20C_C"/>
    <property type="match status" value="1"/>
</dbReference>
<dbReference type="InterPro" id="IPR017853">
    <property type="entry name" value="GH"/>
</dbReference>
<evidence type="ECO:0000313" key="5">
    <source>
        <dbReference type="EMBL" id="MFD1410271.1"/>
    </source>
</evidence>
<dbReference type="Proteomes" id="UP001597191">
    <property type="component" value="Unassembled WGS sequence"/>
</dbReference>